<organism evidence="9 10">
    <name type="scientific">Neonectria ditissima</name>
    <dbReference type="NCBI Taxonomy" id="78410"/>
    <lineage>
        <taxon>Eukaryota</taxon>
        <taxon>Fungi</taxon>
        <taxon>Dikarya</taxon>
        <taxon>Ascomycota</taxon>
        <taxon>Pezizomycotina</taxon>
        <taxon>Sordariomycetes</taxon>
        <taxon>Hypocreomycetidae</taxon>
        <taxon>Hypocreales</taxon>
        <taxon>Nectriaceae</taxon>
        <taxon>Neonectria</taxon>
    </lineage>
</organism>
<dbReference type="Gene3D" id="3.40.309.10">
    <property type="entry name" value="Aldehyde Dehydrogenase, Chain A, domain 2"/>
    <property type="match status" value="1"/>
</dbReference>
<evidence type="ECO:0000259" key="8">
    <source>
        <dbReference type="Pfam" id="PF00171"/>
    </source>
</evidence>
<comment type="caution">
    <text evidence="9">The sequence shown here is derived from an EMBL/GenBank/DDBJ whole genome shotgun (WGS) entry which is preliminary data.</text>
</comment>
<evidence type="ECO:0000313" key="9">
    <source>
        <dbReference type="EMBL" id="KPM38031.1"/>
    </source>
</evidence>
<gene>
    <name evidence="9" type="ORF">AK830_g8531</name>
</gene>
<dbReference type="AlphaFoldDB" id="A0A0P7AX71"/>
<dbReference type="InterPro" id="IPR015590">
    <property type="entry name" value="Aldehyde_DH_dom"/>
</dbReference>
<dbReference type="InterPro" id="IPR016161">
    <property type="entry name" value="Ald_DH/histidinol_DH"/>
</dbReference>
<dbReference type="PANTHER" id="PTHR11699">
    <property type="entry name" value="ALDEHYDE DEHYDROGENASE-RELATED"/>
    <property type="match status" value="1"/>
</dbReference>
<dbReference type="EC" id="1.2.1.3" evidence="4"/>
<evidence type="ECO:0000313" key="10">
    <source>
        <dbReference type="Proteomes" id="UP000050424"/>
    </source>
</evidence>
<feature type="active site" evidence="6">
    <location>
        <position position="232"/>
    </location>
</feature>
<evidence type="ECO:0000256" key="3">
    <source>
        <dbReference type="ARBA" id="ARBA00023002"/>
    </source>
</evidence>
<accession>A0A0P7AX71</accession>
<dbReference type="InterPro" id="IPR016162">
    <property type="entry name" value="Ald_DH_N"/>
</dbReference>
<dbReference type="STRING" id="78410.A0A0P7AX71"/>
<dbReference type="FunFam" id="3.40.309.10:FF:000009">
    <property type="entry name" value="Aldehyde dehydrogenase A"/>
    <property type="match status" value="1"/>
</dbReference>
<keyword evidence="2" id="KW-0521">NADP</keyword>
<feature type="domain" description="Aldehyde dehydrogenase" evidence="8">
    <location>
        <begin position="4"/>
        <end position="458"/>
    </location>
</feature>
<proteinExistence type="inferred from homology"/>
<evidence type="ECO:0000256" key="2">
    <source>
        <dbReference type="ARBA" id="ARBA00022857"/>
    </source>
</evidence>
<keyword evidence="10" id="KW-1185">Reference proteome</keyword>
<dbReference type="GO" id="GO:0004029">
    <property type="term" value="F:aldehyde dehydrogenase (NAD+) activity"/>
    <property type="evidence" value="ECO:0007669"/>
    <property type="project" value="UniProtKB-EC"/>
</dbReference>
<comment type="catalytic activity">
    <reaction evidence="5">
        <text>an aldehyde + NAD(+) + H2O = a carboxylate + NADH + 2 H(+)</text>
        <dbReference type="Rhea" id="RHEA:16185"/>
        <dbReference type="ChEBI" id="CHEBI:15377"/>
        <dbReference type="ChEBI" id="CHEBI:15378"/>
        <dbReference type="ChEBI" id="CHEBI:17478"/>
        <dbReference type="ChEBI" id="CHEBI:29067"/>
        <dbReference type="ChEBI" id="CHEBI:57540"/>
        <dbReference type="ChEBI" id="CHEBI:57945"/>
        <dbReference type="EC" id="1.2.1.3"/>
    </reaction>
</comment>
<evidence type="ECO:0000256" key="5">
    <source>
        <dbReference type="ARBA" id="ARBA00049194"/>
    </source>
</evidence>
<dbReference type="Gene3D" id="3.40.605.10">
    <property type="entry name" value="Aldehyde Dehydrogenase, Chain A, domain 1"/>
    <property type="match status" value="1"/>
</dbReference>
<dbReference type="PROSITE" id="PS00070">
    <property type="entry name" value="ALDEHYDE_DEHYDR_CYS"/>
    <property type="match status" value="1"/>
</dbReference>
<evidence type="ECO:0000256" key="6">
    <source>
        <dbReference type="PROSITE-ProRule" id="PRU10007"/>
    </source>
</evidence>
<dbReference type="CDD" id="cd07102">
    <property type="entry name" value="ALDH_EDX86601"/>
    <property type="match status" value="1"/>
</dbReference>
<dbReference type="OrthoDB" id="310895at2759"/>
<evidence type="ECO:0000256" key="1">
    <source>
        <dbReference type="ARBA" id="ARBA00009986"/>
    </source>
</evidence>
<dbReference type="SUPFAM" id="SSF53720">
    <property type="entry name" value="ALDH-like"/>
    <property type="match status" value="1"/>
</dbReference>
<dbReference type="FunFam" id="3.40.605.10:FF:000012">
    <property type="entry name" value="NAD-dependent succinate-semialdehyde dehydrogenase"/>
    <property type="match status" value="1"/>
</dbReference>
<evidence type="ECO:0000256" key="4">
    <source>
        <dbReference type="ARBA" id="ARBA00024226"/>
    </source>
</evidence>
<dbReference type="InterPro" id="IPR016163">
    <property type="entry name" value="Ald_DH_C"/>
</dbReference>
<evidence type="ECO:0000256" key="7">
    <source>
        <dbReference type="RuleBase" id="RU003345"/>
    </source>
</evidence>
<keyword evidence="3 7" id="KW-0560">Oxidoreductase</keyword>
<comment type="similarity">
    <text evidence="1 7">Belongs to the aldehyde dehydrogenase family.</text>
</comment>
<protein>
    <recommendedName>
        <fullName evidence="4">aldehyde dehydrogenase (NAD(+))</fullName>
        <ecNumber evidence="4">1.2.1.3</ecNumber>
    </recommendedName>
</protein>
<dbReference type="Proteomes" id="UP000050424">
    <property type="component" value="Unassembled WGS sequence"/>
</dbReference>
<dbReference type="EMBL" id="LKCW01000146">
    <property type="protein sequence ID" value="KPM38031.1"/>
    <property type="molecule type" value="Genomic_DNA"/>
</dbReference>
<sequence length="466" mass="50939">MPTTIKTISPSTNKVVCEVPEATIDEARVVLRQSENAFSTFKETSFAERRAIVVKALALIQERKMALGRELSEQMGRPIANSHKEIETMQKRADYLLDIAEEALAPLPGRPESGFRRWIKKVPVGPTLIVFAWNFPYLIIVNALIPALLAGNSVVLKPSPQTPLVGDRIAEIFLEAGLPKHVLQVIQTGDPAMLRELVQQPQVQCVSFTGSTAGGLAIREATSQQTIPVNLELGGNDPAYVRSDADVKYVAAQLVNGAVFNSGQSCCAVERIYVHADVHDEFVRELQEELKQYKLGDPMDESTMVGPVISRAAQQAINAQLQDALAKGAINATPKNASFQSASQDGNYVAPFILTNVNHDMAIMREETFGPAIPVAKVSSDEEAIKLMNDTEYGLTASIWTKDVARGEELIERVNAGTVFVNRCDYPNPDLAWTGWKKSGLGCTLGPRGFDAFIKLKSYHVKEAHA</sequence>
<name>A0A0P7AX71_9HYPO</name>
<dbReference type="InterPro" id="IPR016160">
    <property type="entry name" value="Ald_DH_CS_CYS"/>
</dbReference>
<dbReference type="PROSITE" id="PS00687">
    <property type="entry name" value="ALDEHYDE_DEHYDR_GLU"/>
    <property type="match status" value="1"/>
</dbReference>
<reference evidence="9 10" key="1">
    <citation type="submission" date="2015-09" db="EMBL/GenBank/DDBJ databases">
        <title>Draft genome of a European isolate of the apple canker pathogen Neonectria ditissima.</title>
        <authorList>
            <person name="Gomez-Cortecero A."/>
            <person name="Harrison R.J."/>
            <person name="Armitage A.D."/>
        </authorList>
    </citation>
    <scope>NUCLEOTIDE SEQUENCE [LARGE SCALE GENOMIC DNA]</scope>
    <source>
        <strain evidence="9 10">R09/05</strain>
    </source>
</reference>
<dbReference type="InterPro" id="IPR029510">
    <property type="entry name" value="Ald_DH_CS_GLU"/>
</dbReference>
<dbReference type="Pfam" id="PF00171">
    <property type="entry name" value="Aldedh"/>
    <property type="match status" value="1"/>
</dbReference>